<evidence type="ECO:0000259" key="1">
    <source>
        <dbReference type="Pfam" id="PF12697"/>
    </source>
</evidence>
<dbReference type="InterPro" id="IPR052897">
    <property type="entry name" value="Sec-Metab_Biosynth_Hydrolase"/>
</dbReference>
<comment type="caution">
    <text evidence="2">The sequence shown here is derived from an EMBL/GenBank/DDBJ whole genome shotgun (WGS) entry which is preliminary data.</text>
</comment>
<dbReference type="PANTHER" id="PTHR37017">
    <property type="entry name" value="AB HYDROLASE-1 DOMAIN-CONTAINING PROTEIN-RELATED"/>
    <property type="match status" value="1"/>
</dbReference>
<dbReference type="Pfam" id="PF12697">
    <property type="entry name" value="Abhydrolase_6"/>
    <property type="match status" value="1"/>
</dbReference>
<keyword evidence="3" id="KW-1185">Reference proteome</keyword>
<dbReference type="Proteomes" id="UP001149165">
    <property type="component" value="Unassembled WGS sequence"/>
</dbReference>
<dbReference type="Gene3D" id="3.40.50.1820">
    <property type="entry name" value="alpha/beta hydrolase"/>
    <property type="match status" value="1"/>
</dbReference>
<dbReference type="GO" id="GO:0072330">
    <property type="term" value="P:monocarboxylic acid biosynthetic process"/>
    <property type="evidence" value="ECO:0007669"/>
    <property type="project" value="UniProtKB-ARBA"/>
</dbReference>
<gene>
    <name evidence="2" type="ORF">N7456_005616</name>
</gene>
<evidence type="ECO:0000313" key="2">
    <source>
        <dbReference type="EMBL" id="KAJ5108941.1"/>
    </source>
</evidence>
<dbReference type="GO" id="GO:0017000">
    <property type="term" value="P:antibiotic biosynthetic process"/>
    <property type="evidence" value="ECO:0007669"/>
    <property type="project" value="UniProtKB-ARBA"/>
</dbReference>
<evidence type="ECO:0000313" key="3">
    <source>
        <dbReference type="Proteomes" id="UP001149165"/>
    </source>
</evidence>
<dbReference type="InterPro" id="IPR000073">
    <property type="entry name" value="AB_hydrolase_1"/>
</dbReference>
<dbReference type="AlphaFoldDB" id="A0A9W9FYP8"/>
<name>A0A9W9FYP8_9EURO</name>
<dbReference type="OrthoDB" id="408373at2759"/>
<accession>A0A9W9FYP8</accession>
<organism evidence="2 3">
    <name type="scientific">Penicillium angulare</name>
    <dbReference type="NCBI Taxonomy" id="116970"/>
    <lineage>
        <taxon>Eukaryota</taxon>
        <taxon>Fungi</taxon>
        <taxon>Dikarya</taxon>
        <taxon>Ascomycota</taxon>
        <taxon>Pezizomycotina</taxon>
        <taxon>Eurotiomycetes</taxon>
        <taxon>Eurotiomycetidae</taxon>
        <taxon>Eurotiales</taxon>
        <taxon>Aspergillaceae</taxon>
        <taxon>Penicillium</taxon>
    </lineage>
</organism>
<proteinExistence type="predicted"/>
<reference evidence="2" key="2">
    <citation type="journal article" date="2023" name="IMA Fungus">
        <title>Comparative genomic study of the Penicillium genus elucidates a diverse pangenome and 15 lateral gene transfer events.</title>
        <authorList>
            <person name="Petersen C."/>
            <person name="Sorensen T."/>
            <person name="Nielsen M.R."/>
            <person name="Sondergaard T.E."/>
            <person name="Sorensen J.L."/>
            <person name="Fitzpatrick D.A."/>
            <person name="Frisvad J.C."/>
            <person name="Nielsen K.L."/>
        </authorList>
    </citation>
    <scope>NUCLEOTIDE SEQUENCE</scope>
    <source>
        <strain evidence="2">IBT 30069</strain>
    </source>
</reference>
<feature type="domain" description="AB hydrolase-1" evidence="1">
    <location>
        <begin position="7"/>
        <end position="247"/>
    </location>
</feature>
<dbReference type="EMBL" id="JAPQKH010000003">
    <property type="protein sequence ID" value="KAJ5108941.1"/>
    <property type="molecule type" value="Genomic_DNA"/>
</dbReference>
<dbReference type="SUPFAM" id="SSF53474">
    <property type="entry name" value="alpha/beta-Hydrolases"/>
    <property type="match status" value="1"/>
</dbReference>
<dbReference type="PANTHER" id="PTHR37017:SF10">
    <property type="entry name" value="AB HYDROLASE-1 DOMAIN-CONTAINING PROTEIN"/>
    <property type="match status" value="1"/>
</dbReference>
<reference evidence="2" key="1">
    <citation type="submission" date="2022-11" db="EMBL/GenBank/DDBJ databases">
        <authorList>
            <person name="Petersen C."/>
        </authorList>
    </citation>
    <scope>NUCLEOTIDE SEQUENCE</scope>
    <source>
        <strain evidence="2">IBT 30069</strain>
    </source>
</reference>
<sequence length="260" mass="28207">MSSLPSIVLVHGAWHTPPNYQSYVDALRRQGFEVHCPRLPTCSGASPPTASLPEDIAYVREIVTSLVDKGQHVLMIFHSYGGAVGGSAVEGLSISERKATGKPGGVIHLLNLCGYLLRANTSVFDVIREAGYQDLVEEYMPTAPDGLCSVTDPAAAFFSGRATQETVDEALKSVVKFPIKALHDVTTGYAWKTISATYIRTLQDYGVPTVYQDIMLGKAQEDGVSLKVKTFDADHSLFITEQEEMVKAAVEAANDERNIL</sequence>
<protein>
    <recommendedName>
        <fullName evidence="1">AB hydrolase-1 domain-containing protein</fullName>
    </recommendedName>
</protein>
<dbReference type="InterPro" id="IPR029058">
    <property type="entry name" value="AB_hydrolase_fold"/>
</dbReference>